<keyword evidence="1" id="KW-0479">Metal-binding</keyword>
<comment type="caution">
    <text evidence="4">The sequence shown here is derived from an EMBL/GenBank/DDBJ whole genome shotgun (WGS) entry which is preliminary data.</text>
</comment>
<dbReference type="CDD" id="cd16494">
    <property type="entry name" value="RING-CH-C4HC3_ZSWM2"/>
    <property type="match status" value="1"/>
</dbReference>
<accession>A0A369JU69</accession>
<dbReference type="GO" id="GO:0061630">
    <property type="term" value="F:ubiquitin protein ligase activity"/>
    <property type="evidence" value="ECO:0007669"/>
    <property type="project" value="InterPro"/>
</dbReference>
<dbReference type="AlphaFoldDB" id="A0A369JU69"/>
<protein>
    <recommendedName>
        <fullName evidence="3">RING-type domain-containing protein</fullName>
    </recommendedName>
</protein>
<feature type="region of interest" description="Disordered" evidence="2">
    <location>
        <begin position="1"/>
        <end position="134"/>
    </location>
</feature>
<evidence type="ECO:0000313" key="4">
    <source>
        <dbReference type="EMBL" id="RDB22884.1"/>
    </source>
</evidence>
<dbReference type="InterPro" id="IPR001841">
    <property type="entry name" value="Znf_RING"/>
</dbReference>
<dbReference type="InParanoid" id="A0A369JU69"/>
<evidence type="ECO:0000259" key="3">
    <source>
        <dbReference type="PROSITE" id="PS50089"/>
    </source>
</evidence>
<dbReference type="PANTHER" id="PTHR21540">
    <property type="entry name" value="RING FINGER AND SWIM DOMAIN-CONTAINING PROTEIN 2"/>
    <property type="match status" value="1"/>
</dbReference>
<dbReference type="STRING" id="39966.A0A369JU69"/>
<dbReference type="Gene3D" id="3.30.40.10">
    <property type="entry name" value="Zinc/RING finger domain, C3HC4 (zinc finger)"/>
    <property type="match status" value="1"/>
</dbReference>
<dbReference type="OrthoDB" id="2122982at2759"/>
<reference evidence="4" key="1">
    <citation type="submission" date="2018-04" db="EMBL/GenBank/DDBJ databases">
        <title>Whole genome sequencing of Hypsizygus marmoreus.</title>
        <authorList>
            <person name="Choi I.-G."/>
            <person name="Min B."/>
            <person name="Kim J.-G."/>
            <person name="Kim S."/>
            <person name="Oh Y.-L."/>
            <person name="Kong W.-S."/>
            <person name="Park H."/>
            <person name="Jeong J."/>
            <person name="Song E.-S."/>
        </authorList>
    </citation>
    <scope>NUCLEOTIDE SEQUENCE [LARGE SCALE GENOMIC DNA]</scope>
    <source>
        <strain evidence="4">51987-8</strain>
    </source>
</reference>
<name>A0A369JU69_HYPMA</name>
<evidence type="ECO:0000313" key="5">
    <source>
        <dbReference type="Proteomes" id="UP000076154"/>
    </source>
</evidence>
<evidence type="ECO:0000256" key="1">
    <source>
        <dbReference type="PROSITE-ProRule" id="PRU00175"/>
    </source>
</evidence>
<dbReference type="InterPro" id="IPR013083">
    <property type="entry name" value="Znf_RING/FYVE/PHD"/>
</dbReference>
<keyword evidence="1" id="KW-0862">Zinc</keyword>
<keyword evidence="5" id="KW-1185">Reference proteome</keyword>
<sequence>MVLSKRKRDGEFTVWASASQNPSTMNTPGDLPQPQLKKARTKPAGDNYHTARKPAESQYKTALASASSFPASVPPDRYNPPKPTPTYVTSTSYALPQAFSQSGPSQASQVSKPSRSRKKADPNAPKPEKRGAIFKKSCPKNILERVERVMSQRFFMIDRQRTAGELKEVFGVLGSTGNVYSVTIDHKPSCTCMTLIGFSEIRYLTPDRSGRCERKPLQTHRSSFSSLCHRRLSSHQTKLFIFLKVLQVTQASGVWYQKALLTSELETVFAEAPLAPNAVANHRIREAYARATGKSTGATQSTTKKRIPGPDDDCPICYEGMHSVNEKSLIFCEDCGNALHKECFQQWQASSARGGTELTCVWCRAKWVFVGAGSSSAGASRSEGYLNLATVSGTSPVRDTSTYYNGPRRGQRYYGYQDYLD</sequence>
<dbReference type="PROSITE" id="PS50089">
    <property type="entry name" value="ZF_RING_2"/>
    <property type="match status" value="1"/>
</dbReference>
<feature type="compositionally biased region" description="Polar residues" evidence="2">
    <location>
        <begin position="86"/>
        <end position="113"/>
    </location>
</feature>
<feature type="compositionally biased region" description="Polar residues" evidence="2">
    <location>
        <begin position="16"/>
        <end position="27"/>
    </location>
</feature>
<dbReference type="SUPFAM" id="SSF57850">
    <property type="entry name" value="RING/U-box"/>
    <property type="match status" value="1"/>
</dbReference>
<dbReference type="GO" id="GO:0008270">
    <property type="term" value="F:zinc ion binding"/>
    <property type="evidence" value="ECO:0007669"/>
    <property type="project" value="UniProtKB-KW"/>
</dbReference>
<proteinExistence type="predicted"/>
<organism evidence="4 5">
    <name type="scientific">Hypsizygus marmoreus</name>
    <name type="common">White beech mushroom</name>
    <name type="synonym">Agaricus marmoreus</name>
    <dbReference type="NCBI Taxonomy" id="39966"/>
    <lineage>
        <taxon>Eukaryota</taxon>
        <taxon>Fungi</taxon>
        <taxon>Dikarya</taxon>
        <taxon>Basidiomycota</taxon>
        <taxon>Agaricomycotina</taxon>
        <taxon>Agaricomycetes</taxon>
        <taxon>Agaricomycetidae</taxon>
        <taxon>Agaricales</taxon>
        <taxon>Tricholomatineae</taxon>
        <taxon>Lyophyllaceae</taxon>
        <taxon>Hypsizygus</taxon>
    </lineage>
</organism>
<evidence type="ECO:0000256" key="2">
    <source>
        <dbReference type="SAM" id="MobiDB-lite"/>
    </source>
</evidence>
<feature type="domain" description="RING-type" evidence="3">
    <location>
        <begin position="314"/>
        <end position="364"/>
    </location>
</feature>
<gene>
    <name evidence="4" type="ORF">Hypma_009779</name>
</gene>
<keyword evidence="1" id="KW-0863">Zinc-finger</keyword>
<feature type="compositionally biased region" description="Low complexity" evidence="2">
    <location>
        <begin position="62"/>
        <end position="75"/>
    </location>
</feature>
<dbReference type="PANTHER" id="PTHR21540:SF0">
    <property type="entry name" value="PHD FAMILY PROTEIN"/>
    <property type="match status" value="1"/>
</dbReference>
<dbReference type="InterPro" id="IPR039903">
    <property type="entry name" value="Zswim2"/>
</dbReference>
<dbReference type="Proteomes" id="UP000076154">
    <property type="component" value="Unassembled WGS sequence"/>
</dbReference>
<dbReference type="EMBL" id="LUEZ02000048">
    <property type="protein sequence ID" value="RDB22884.1"/>
    <property type="molecule type" value="Genomic_DNA"/>
</dbReference>